<dbReference type="Pfam" id="PF09587">
    <property type="entry name" value="PGA_cap"/>
    <property type="match status" value="1"/>
</dbReference>
<sequence>MKTQAKLLFTGDIYINKKVKFINSIAVSKIFKYHDIISGNFEGPVVINNPRPIRKVGSFLKQNKIAVDILIRSGFNLINLANNHIFDYGNSSLRFTIDSLNKIKTVGAGMDFNSAYRPTIINIHGLRIAFLSYCEAEFGCLLEDSGRGGYAWINHHKVIEIITSVKKTSDFVVIQVHAGVECIRLPLPEWRLRYKELIDWGADVVIGHHPHQVQGWELYKSKPIFYSLGNYYFDRENSDAKWNEGIIVSLTINKKGITDLNAIPIRRTQDKIYKMKRDTAKNLNRLNNLQENSKYIKEIDALALQLWEKRYKQYYIDVVQYTRNRKVFFLPFHPENKDKIVSINNLLLLHNIRIESHRWIVQRALTLLERKL</sequence>
<proteinExistence type="inferred from homology"/>
<gene>
    <name evidence="3" type="ORF">UT08_C0001G0031</name>
</gene>
<organism evidence="3 4">
    <name type="scientific">Candidatus Woesebacteria bacterium GW2011_GWB1_38_8</name>
    <dbReference type="NCBI Taxonomy" id="1618570"/>
    <lineage>
        <taxon>Bacteria</taxon>
        <taxon>Candidatus Woeseibacteriota</taxon>
    </lineage>
</organism>
<dbReference type="PANTHER" id="PTHR33393:SF13">
    <property type="entry name" value="PGA BIOSYNTHESIS PROTEIN CAPA"/>
    <property type="match status" value="1"/>
</dbReference>
<reference evidence="3 4" key="1">
    <citation type="journal article" date="2015" name="Nature">
        <title>rRNA introns, odd ribosomes, and small enigmatic genomes across a large radiation of phyla.</title>
        <authorList>
            <person name="Brown C.T."/>
            <person name="Hug L.A."/>
            <person name="Thomas B.C."/>
            <person name="Sharon I."/>
            <person name="Castelle C.J."/>
            <person name="Singh A."/>
            <person name="Wilkins M.J."/>
            <person name="Williams K.H."/>
            <person name="Banfield J.F."/>
        </authorList>
    </citation>
    <scope>NUCLEOTIDE SEQUENCE [LARGE SCALE GENOMIC DNA]</scope>
</reference>
<dbReference type="AlphaFoldDB" id="A0A0G0LE15"/>
<dbReference type="STRING" id="1618570.UT08_C0001G0031"/>
<evidence type="ECO:0000259" key="2">
    <source>
        <dbReference type="SMART" id="SM00854"/>
    </source>
</evidence>
<dbReference type="SMART" id="SM00854">
    <property type="entry name" value="PGA_cap"/>
    <property type="match status" value="1"/>
</dbReference>
<evidence type="ECO:0000256" key="1">
    <source>
        <dbReference type="ARBA" id="ARBA00005662"/>
    </source>
</evidence>
<dbReference type="Proteomes" id="UP000034081">
    <property type="component" value="Unassembled WGS sequence"/>
</dbReference>
<dbReference type="Gene3D" id="3.60.21.10">
    <property type="match status" value="1"/>
</dbReference>
<feature type="domain" description="Capsule synthesis protein CapA" evidence="2">
    <location>
        <begin position="6"/>
        <end position="235"/>
    </location>
</feature>
<dbReference type="CDD" id="cd07381">
    <property type="entry name" value="MPP_CapA"/>
    <property type="match status" value="1"/>
</dbReference>
<comment type="caution">
    <text evidence="3">The sequence shown here is derived from an EMBL/GenBank/DDBJ whole genome shotgun (WGS) entry which is preliminary data.</text>
</comment>
<protein>
    <recommendedName>
        <fullName evidence="2">Capsule synthesis protein CapA domain-containing protein</fullName>
    </recommendedName>
</protein>
<evidence type="ECO:0000313" key="3">
    <source>
        <dbReference type="EMBL" id="KKQ86165.1"/>
    </source>
</evidence>
<dbReference type="InterPro" id="IPR029052">
    <property type="entry name" value="Metallo-depent_PP-like"/>
</dbReference>
<comment type="similarity">
    <text evidence="1">Belongs to the CapA family.</text>
</comment>
<dbReference type="SUPFAM" id="SSF56300">
    <property type="entry name" value="Metallo-dependent phosphatases"/>
    <property type="match status" value="1"/>
</dbReference>
<dbReference type="EMBL" id="LBVL01000001">
    <property type="protein sequence ID" value="KKQ86165.1"/>
    <property type="molecule type" value="Genomic_DNA"/>
</dbReference>
<dbReference type="PANTHER" id="PTHR33393">
    <property type="entry name" value="POLYGLUTAMINE SYNTHESIS ACCESSORY PROTEIN RV0574C-RELATED"/>
    <property type="match status" value="1"/>
</dbReference>
<evidence type="ECO:0000313" key="4">
    <source>
        <dbReference type="Proteomes" id="UP000034081"/>
    </source>
</evidence>
<name>A0A0G0LE15_9BACT</name>
<accession>A0A0G0LE15</accession>
<dbReference type="InterPro" id="IPR052169">
    <property type="entry name" value="CW_Biosynth-Accessory"/>
</dbReference>
<dbReference type="InterPro" id="IPR019079">
    <property type="entry name" value="Capsule_synth_CapA"/>
</dbReference>